<dbReference type="InterPro" id="IPR010064">
    <property type="entry name" value="HK97-gp10_tail"/>
</dbReference>
<gene>
    <name evidence="1" type="ORF">FHR90_003266</name>
    <name evidence="2" type="ORF">HUK83_04395</name>
</gene>
<dbReference type="Pfam" id="PF05069">
    <property type="entry name" value="Phage_tail_S"/>
    <property type="match status" value="1"/>
</dbReference>
<sequence length="143" mass="15487">MPEMTLAGFAERLERAALEYELLQRELLDQVGDAVAADAKSRIGTYDGNEWPALAESTIADRVRRGYSPDEPLLRTGQLRDSIQHEVDGDTVTVGSGLDIAAYQELGTSRIPPRPFIAPAMMHAGEGAVEAALVEMLGKMFGN</sequence>
<evidence type="ECO:0000313" key="3">
    <source>
        <dbReference type="Proteomes" id="UP000557688"/>
    </source>
</evidence>
<protein>
    <submittedName>
        <fullName evidence="1">HK97 gp10 family phage protein</fullName>
    </submittedName>
    <submittedName>
        <fullName evidence="2">Phage virion morphogenesis protein</fullName>
    </submittedName>
</protein>
<dbReference type="EMBL" id="JACHXV010000030">
    <property type="protein sequence ID" value="MBB3175411.1"/>
    <property type="molecule type" value="Genomic_DNA"/>
</dbReference>
<reference evidence="2 4" key="1">
    <citation type="submission" date="2020-06" db="EMBL/GenBank/DDBJ databases">
        <title>Description of novel acetic acid bacteria.</title>
        <authorList>
            <person name="Sombolestani A."/>
        </authorList>
    </citation>
    <scope>NUCLEOTIDE SEQUENCE [LARGE SCALE GENOMIC DNA]</scope>
    <source>
        <strain evidence="2 4">LMG 26838</strain>
    </source>
</reference>
<dbReference type="Proteomes" id="UP000565205">
    <property type="component" value="Unassembled WGS sequence"/>
</dbReference>
<evidence type="ECO:0000313" key="2">
    <source>
        <dbReference type="EMBL" id="NVN29575.1"/>
    </source>
</evidence>
<keyword evidence="3" id="KW-1185">Reference proteome</keyword>
<dbReference type="AlphaFoldDB" id="A0A839V7L1"/>
<dbReference type="RefSeq" id="WP_176622378.1">
    <property type="nucleotide sequence ID" value="NZ_JABXXQ010000048.1"/>
</dbReference>
<evidence type="ECO:0000313" key="1">
    <source>
        <dbReference type="EMBL" id="MBB3175411.1"/>
    </source>
</evidence>
<comment type="caution">
    <text evidence="1">The sequence shown here is derived from an EMBL/GenBank/DDBJ whole genome shotgun (WGS) entry which is preliminary data.</text>
</comment>
<accession>A0A839V7L1</accession>
<organism evidence="1 3">
    <name type="scientific">Endobacter medicaginis</name>
    <dbReference type="NCBI Taxonomy" id="1181271"/>
    <lineage>
        <taxon>Bacteria</taxon>
        <taxon>Pseudomonadati</taxon>
        <taxon>Pseudomonadota</taxon>
        <taxon>Alphaproteobacteria</taxon>
        <taxon>Acetobacterales</taxon>
        <taxon>Acetobacteraceae</taxon>
        <taxon>Endobacter</taxon>
    </lineage>
</organism>
<evidence type="ECO:0000313" key="4">
    <source>
        <dbReference type="Proteomes" id="UP000565205"/>
    </source>
</evidence>
<dbReference type="EMBL" id="JABXXQ010000048">
    <property type="protein sequence ID" value="NVN29575.1"/>
    <property type="molecule type" value="Genomic_DNA"/>
</dbReference>
<proteinExistence type="predicted"/>
<name>A0A839V7L1_9PROT</name>
<reference evidence="1 3" key="2">
    <citation type="submission" date="2020-08" db="EMBL/GenBank/DDBJ databases">
        <title>Genomic Encyclopedia of Type Strains, Phase III (KMG-III): the genomes of soil and plant-associated and newly described type strains.</title>
        <authorList>
            <person name="Whitman W."/>
        </authorList>
    </citation>
    <scope>NUCLEOTIDE SEQUENCE [LARGE SCALE GENOMIC DNA]</scope>
    <source>
        <strain evidence="1 3">CECT 8088</strain>
    </source>
</reference>
<dbReference type="NCBIfam" id="TIGR01725">
    <property type="entry name" value="phge_HK97_gp10"/>
    <property type="match status" value="1"/>
</dbReference>
<dbReference type="InterPro" id="IPR006522">
    <property type="entry name" value="Phage_virion_morphogenesis"/>
</dbReference>
<dbReference type="Proteomes" id="UP000557688">
    <property type="component" value="Unassembled WGS sequence"/>
</dbReference>